<dbReference type="Pfam" id="PF13231">
    <property type="entry name" value="PMT_2"/>
    <property type="match status" value="1"/>
</dbReference>
<feature type="non-terminal residue" evidence="10">
    <location>
        <position position="275"/>
    </location>
</feature>
<evidence type="ECO:0000313" key="11">
    <source>
        <dbReference type="Proteomes" id="UP000777265"/>
    </source>
</evidence>
<feature type="domain" description="Glycosyltransferase RgtA/B/C/D-like" evidence="9">
    <location>
        <begin position="24"/>
        <end position="143"/>
    </location>
</feature>
<dbReference type="InterPro" id="IPR038731">
    <property type="entry name" value="RgtA/B/C-like"/>
</dbReference>
<feature type="transmembrane region" description="Helical" evidence="8">
    <location>
        <begin position="191"/>
        <end position="220"/>
    </location>
</feature>
<reference evidence="10" key="1">
    <citation type="journal article" date="2020" name="Biotechnol. Biofuels">
        <title>New insights from the biogas microbiome by comprehensive genome-resolved metagenomics of nearly 1600 species originating from multiple anaerobic digesters.</title>
        <authorList>
            <person name="Campanaro S."/>
            <person name="Treu L."/>
            <person name="Rodriguez-R L.M."/>
            <person name="Kovalovszki A."/>
            <person name="Ziels R.M."/>
            <person name="Maus I."/>
            <person name="Zhu X."/>
            <person name="Kougias P.G."/>
            <person name="Basile A."/>
            <person name="Luo G."/>
            <person name="Schluter A."/>
            <person name="Konstantinidis K.T."/>
            <person name="Angelidaki I."/>
        </authorList>
    </citation>
    <scope>NUCLEOTIDE SEQUENCE</scope>
    <source>
        <strain evidence="10">AS06rmzACSIP_7</strain>
    </source>
</reference>
<dbReference type="InterPro" id="IPR050297">
    <property type="entry name" value="LipidA_mod_glycosyltrf_83"/>
</dbReference>
<evidence type="ECO:0000256" key="2">
    <source>
        <dbReference type="ARBA" id="ARBA00022475"/>
    </source>
</evidence>
<name>A0A971RZM7_9BACT</name>
<dbReference type="PANTHER" id="PTHR33908">
    <property type="entry name" value="MANNOSYLTRANSFERASE YKCB-RELATED"/>
    <property type="match status" value="1"/>
</dbReference>
<keyword evidence="4" id="KW-0808">Transferase</keyword>
<proteinExistence type="predicted"/>
<evidence type="ECO:0000256" key="4">
    <source>
        <dbReference type="ARBA" id="ARBA00022679"/>
    </source>
</evidence>
<protein>
    <recommendedName>
        <fullName evidence="9">Glycosyltransferase RgtA/B/C/D-like domain-containing protein</fullName>
    </recommendedName>
</protein>
<organism evidence="10 11">
    <name type="scientific">Syntrophorhabdus aromaticivorans</name>
    <dbReference type="NCBI Taxonomy" id="328301"/>
    <lineage>
        <taxon>Bacteria</taxon>
        <taxon>Pseudomonadati</taxon>
        <taxon>Thermodesulfobacteriota</taxon>
        <taxon>Syntrophorhabdia</taxon>
        <taxon>Syntrophorhabdales</taxon>
        <taxon>Syntrophorhabdaceae</taxon>
        <taxon>Syntrophorhabdus</taxon>
    </lineage>
</organism>
<evidence type="ECO:0000256" key="5">
    <source>
        <dbReference type="ARBA" id="ARBA00022692"/>
    </source>
</evidence>
<keyword evidence="3" id="KW-0328">Glycosyltransferase</keyword>
<evidence type="ECO:0000259" key="9">
    <source>
        <dbReference type="Pfam" id="PF13231"/>
    </source>
</evidence>
<reference evidence="10" key="2">
    <citation type="submission" date="2020-01" db="EMBL/GenBank/DDBJ databases">
        <authorList>
            <person name="Campanaro S."/>
        </authorList>
    </citation>
    <scope>NUCLEOTIDE SEQUENCE</scope>
    <source>
        <strain evidence="10">AS06rmzACSIP_7</strain>
    </source>
</reference>
<dbReference type="GO" id="GO:0009103">
    <property type="term" value="P:lipopolysaccharide biosynthetic process"/>
    <property type="evidence" value="ECO:0007669"/>
    <property type="project" value="UniProtKB-ARBA"/>
</dbReference>
<sequence length="275" mass="30631">MIVREMLRSGNYFVPTVNGVVDLDKPLLSYWAVLPFAWLFGLSESVVRMPGTLAAITLVLLIFVVGRRLFGFRVGLTAALLLLASPMFVFWGRTASADLLNTLAIWTIFWIFLAGASDGRLRHLFLLYSVGAIASFVKGPVAPAVSLSSLGLYSCIGVLLQSRNQGFTANALNGNVFAEFRWIVSHRALTGLLAGITIFGYLLFVHVAGAGSWLSSSLMWKENVVRFFAPFDHADPPHVYLMQILFFCAPWSFFMVSSLCNVKYWKSCRENRWIL</sequence>
<dbReference type="GO" id="GO:0010041">
    <property type="term" value="P:response to iron(III) ion"/>
    <property type="evidence" value="ECO:0007669"/>
    <property type="project" value="TreeGrafter"/>
</dbReference>
<dbReference type="EMBL" id="JAAYEE010000054">
    <property type="protein sequence ID" value="NLW34458.1"/>
    <property type="molecule type" value="Genomic_DNA"/>
</dbReference>
<feature type="transmembrane region" description="Helical" evidence="8">
    <location>
        <begin position="72"/>
        <end position="93"/>
    </location>
</feature>
<comment type="caution">
    <text evidence="10">The sequence shown here is derived from an EMBL/GenBank/DDBJ whole genome shotgun (WGS) entry which is preliminary data.</text>
</comment>
<keyword evidence="5 8" id="KW-0812">Transmembrane</keyword>
<feature type="transmembrane region" description="Helical" evidence="8">
    <location>
        <begin position="240"/>
        <end position="262"/>
    </location>
</feature>
<feature type="transmembrane region" description="Helical" evidence="8">
    <location>
        <begin position="46"/>
        <end position="65"/>
    </location>
</feature>
<feature type="transmembrane region" description="Helical" evidence="8">
    <location>
        <begin position="99"/>
        <end position="116"/>
    </location>
</feature>
<comment type="subcellular location">
    <subcellularLocation>
        <location evidence="1">Cell membrane</location>
        <topology evidence="1">Multi-pass membrane protein</topology>
    </subcellularLocation>
</comment>
<accession>A0A971RZM7</accession>
<keyword evidence="2" id="KW-1003">Cell membrane</keyword>
<evidence type="ECO:0000256" key="6">
    <source>
        <dbReference type="ARBA" id="ARBA00022989"/>
    </source>
</evidence>
<keyword evidence="6 8" id="KW-1133">Transmembrane helix</keyword>
<evidence type="ECO:0000256" key="8">
    <source>
        <dbReference type="SAM" id="Phobius"/>
    </source>
</evidence>
<dbReference type="PANTHER" id="PTHR33908:SF3">
    <property type="entry name" value="UNDECAPRENYL PHOSPHATE-ALPHA-4-AMINO-4-DEOXY-L-ARABINOSE ARABINOSYL TRANSFERASE"/>
    <property type="match status" value="1"/>
</dbReference>
<dbReference type="GO" id="GO:0016763">
    <property type="term" value="F:pentosyltransferase activity"/>
    <property type="evidence" value="ECO:0007669"/>
    <property type="project" value="TreeGrafter"/>
</dbReference>
<gene>
    <name evidence="10" type="ORF">GXY80_03100</name>
</gene>
<dbReference type="AlphaFoldDB" id="A0A971RZM7"/>
<evidence type="ECO:0000256" key="3">
    <source>
        <dbReference type="ARBA" id="ARBA00022676"/>
    </source>
</evidence>
<evidence type="ECO:0000256" key="7">
    <source>
        <dbReference type="ARBA" id="ARBA00023136"/>
    </source>
</evidence>
<evidence type="ECO:0000313" key="10">
    <source>
        <dbReference type="EMBL" id="NLW34458.1"/>
    </source>
</evidence>
<dbReference type="Proteomes" id="UP000777265">
    <property type="component" value="Unassembled WGS sequence"/>
</dbReference>
<keyword evidence="7 8" id="KW-0472">Membrane</keyword>
<evidence type="ECO:0000256" key="1">
    <source>
        <dbReference type="ARBA" id="ARBA00004651"/>
    </source>
</evidence>
<dbReference type="GO" id="GO:0005886">
    <property type="term" value="C:plasma membrane"/>
    <property type="evidence" value="ECO:0007669"/>
    <property type="project" value="UniProtKB-SubCell"/>
</dbReference>